<dbReference type="STRING" id="648757.Rvan_1977"/>
<protein>
    <submittedName>
        <fullName evidence="4">Enoyl-CoA hydratase/isomerase</fullName>
    </submittedName>
</protein>
<organism evidence="4 5">
    <name type="scientific">Rhodomicrobium vannielii (strain ATCC 17100 / DSM 162 / LMG 4299 / NCIMB 10020 / ATH 3.1.1)</name>
    <dbReference type="NCBI Taxonomy" id="648757"/>
    <lineage>
        <taxon>Bacteria</taxon>
        <taxon>Pseudomonadati</taxon>
        <taxon>Pseudomonadota</taxon>
        <taxon>Alphaproteobacteria</taxon>
        <taxon>Hyphomicrobiales</taxon>
        <taxon>Hyphomicrobiaceae</taxon>
        <taxon>Rhodomicrobium</taxon>
    </lineage>
</organism>
<keyword evidence="5" id="KW-1185">Reference proteome</keyword>
<dbReference type="PANTHER" id="PTHR43684">
    <property type="match status" value="1"/>
</dbReference>
<proteinExistence type="predicted"/>
<dbReference type="InterPro" id="IPR029045">
    <property type="entry name" value="ClpP/crotonase-like_dom_sf"/>
</dbReference>
<accession>E3I1C1</accession>
<dbReference type="PANTHER" id="PTHR43684:SF1">
    <property type="entry name" value="ENOYL-COA DELTA ISOMERASE 2"/>
    <property type="match status" value="1"/>
</dbReference>
<dbReference type="GO" id="GO:0004165">
    <property type="term" value="F:delta(3)-delta(2)-enoyl-CoA isomerase activity"/>
    <property type="evidence" value="ECO:0007669"/>
    <property type="project" value="UniProtKB-ARBA"/>
</dbReference>
<dbReference type="Proteomes" id="UP000001399">
    <property type="component" value="Chromosome"/>
</dbReference>
<dbReference type="Pfam" id="PF00378">
    <property type="entry name" value="ECH_1"/>
    <property type="match status" value="1"/>
</dbReference>
<gene>
    <name evidence="4" type="ordered locus">Rvan_1977</name>
</gene>
<evidence type="ECO:0000313" key="5">
    <source>
        <dbReference type="Proteomes" id="UP000001399"/>
    </source>
</evidence>
<evidence type="ECO:0000256" key="1">
    <source>
        <dbReference type="ARBA" id="ARBA00004275"/>
    </source>
</evidence>
<dbReference type="KEGG" id="rva:Rvan_1977"/>
<dbReference type="InterPro" id="IPR051053">
    <property type="entry name" value="ECH/Chromodomain_protein"/>
</dbReference>
<dbReference type="SUPFAM" id="SSF52096">
    <property type="entry name" value="ClpP/crotonase"/>
    <property type="match status" value="1"/>
</dbReference>
<evidence type="ECO:0000256" key="3">
    <source>
        <dbReference type="ARBA" id="ARBA00023235"/>
    </source>
</evidence>
<name>E3I1C1_RHOVT</name>
<dbReference type="EMBL" id="CP002292">
    <property type="protein sequence ID" value="ADP71212.1"/>
    <property type="molecule type" value="Genomic_DNA"/>
</dbReference>
<sequence length="256" mass="27156">MRQSTSPMAEHVTVAREGAVQIVRLNRPEKKNALTAAMYAALGDALKAAREDADIGATLVLGHPGIFCAGNDMADFLAASQGGGMLAAYSLIEALAEHDKPLLAAVDGPAIGIGTTLMFHCDLVFASERATFHTPFTDLGLLPEAGSSLLGPRTMGHARAFELLVASAPFGAERAKEAGIVNHIVASEELEAAVRASAEAIAKKPREAVRMAKRLLRGDPAPLKARMQEEGALFLERVRSDEARQAFMAFLQKSAR</sequence>
<dbReference type="eggNOG" id="COG1024">
    <property type="taxonomic scope" value="Bacteria"/>
</dbReference>
<dbReference type="InterPro" id="IPR001753">
    <property type="entry name" value="Enoyl-CoA_hydra/iso"/>
</dbReference>
<dbReference type="HOGENOM" id="CLU_009834_7_2_5"/>
<dbReference type="Gene3D" id="3.90.226.10">
    <property type="entry name" value="2-enoyl-CoA Hydratase, Chain A, domain 1"/>
    <property type="match status" value="1"/>
</dbReference>
<evidence type="ECO:0000313" key="4">
    <source>
        <dbReference type="EMBL" id="ADP71212.1"/>
    </source>
</evidence>
<reference evidence="5" key="1">
    <citation type="journal article" date="2011" name="J. Bacteriol.">
        <title>Genome sequences of eight morphologically diverse alphaproteobacteria.</title>
        <authorList>
            <consortium name="US DOE Joint Genome Institute"/>
            <person name="Brown P.J."/>
            <person name="Kysela D.T."/>
            <person name="Buechlein A."/>
            <person name="Hemmerich C."/>
            <person name="Brun Y.V."/>
        </authorList>
    </citation>
    <scope>NUCLEOTIDE SEQUENCE [LARGE SCALE GENOMIC DNA]</scope>
    <source>
        <strain evidence="5">ATCC 17100 / ATH 3.1.1 / DSM 162 / LMG 4299</strain>
    </source>
</reference>
<keyword evidence="3 4" id="KW-0413">Isomerase</keyword>
<dbReference type="CDD" id="cd06558">
    <property type="entry name" value="crotonase-like"/>
    <property type="match status" value="1"/>
</dbReference>
<dbReference type="NCBIfam" id="NF004681">
    <property type="entry name" value="PRK06023.1"/>
    <property type="match status" value="1"/>
</dbReference>
<evidence type="ECO:0000256" key="2">
    <source>
        <dbReference type="ARBA" id="ARBA00023140"/>
    </source>
</evidence>
<comment type="subcellular location">
    <subcellularLocation>
        <location evidence="1">Peroxisome</location>
    </subcellularLocation>
</comment>
<dbReference type="AlphaFoldDB" id="E3I1C1"/>
<keyword evidence="2" id="KW-0576">Peroxisome</keyword>